<keyword evidence="3" id="KW-1185">Reference proteome</keyword>
<sequence>MRLPDGELTEIPWIHRDHVHQPFNDHTWQHIRTHAHHNNHDDSQQHEADLADALDQLMRRVHSGHATTAEQALLARATMLPIPAARHPHLGTGPTTSAPAQHDELAQHDEDDSIDELDDLPDDDTHPAAATGYGLYDAYEEADKWCTPAHAPQRRTRAAHPPTRAAATRPSRPGP</sequence>
<evidence type="ECO:0000313" key="3">
    <source>
        <dbReference type="Proteomes" id="UP001054854"/>
    </source>
</evidence>
<evidence type="ECO:0008006" key="4">
    <source>
        <dbReference type="Google" id="ProtNLM"/>
    </source>
</evidence>
<proteinExistence type="predicted"/>
<feature type="region of interest" description="Disordered" evidence="1">
    <location>
        <begin position="147"/>
        <end position="175"/>
    </location>
</feature>
<accession>A0ABQ3TUI9</accession>
<evidence type="ECO:0000313" key="2">
    <source>
        <dbReference type="EMBL" id="GHJ26964.1"/>
    </source>
</evidence>
<evidence type="ECO:0000256" key="1">
    <source>
        <dbReference type="SAM" id="MobiDB-lite"/>
    </source>
</evidence>
<protein>
    <recommendedName>
        <fullName evidence="4">Transposase</fullName>
    </recommendedName>
</protein>
<dbReference type="Proteomes" id="UP001054854">
    <property type="component" value="Unassembled WGS sequence"/>
</dbReference>
<dbReference type="EMBL" id="BNEK01000002">
    <property type="protein sequence ID" value="GHJ26964.1"/>
    <property type="molecule type" value="Genomic_DNA"/>
</dbReference>
<comment type="caution">
    <text evidence="2">The sequence shown here is derived from an EMBL/GenBank/DDBJ whole genome shotgun (WGS) entry which is preliminary data.</text>
</comment>
<organism evidence="2 3">
    <name type="scientific">Streptomyces hygroscopicus</name>
    <dbReference type="NCBI Taxonomy" id="1912"/>
    <lineage>
        <taxon>Bacteria</taxon>
        <taxon>Bacillati</taxon>
        <taxon>Actinomycetota</taxon>
        <taxon>Actinomycetes</taxon>
        <taxon>Kitasatosporales</taxon>
        <taxon>Streptomycetaceae</taxon>
        <taxon>Streptomyces</taxon>
        <taxon>Streptomyces violaceusniger group</taxon>
    </lineage>
</organism>
<reference evidence="2" key="1">
    <citation type="submission" date="2024-05" db="EMBL/GenBank/DDBJ databases">
        <title>Whole genome shotgun sequence of Streptomyces hygroscopicus NBRC 113678.</title>
        <authorList>
            <person name="Komaki H."/>
            <person name="Tamura T."/>
        </authorList>
    </citation>
    <scope>NUCLEOTIDE SEQUENCE</scope>
    <source>
        <strain evidence="2">N11-34</strain>
    </source>
</reference>
<name>A0ABQ3TUI9_STRHY</name>
<gene>
    <name evidence="2" type="ORF">TPA0910_13970</name>
</gene>
<feature type="region of interest" description="Disordered" evidence="1">
    <location>
        <begin position="84"/>
        <end position="134"/>
    </location>
</feature>
<feature type="compositionally biased region" description="Low complexity" evidence="1">
    <location>
        <begin position="159"/>
        <end position="175"/>
    </location>
</feature>
<feature type="compositionally biased region" description="Acidic residues" evidence="1">
    <location>
        <begin position="109"/>
        <end position="122"/>
    </location>
</feature>
<dbReference type="RefSeq" id="WP_236256251.1">
    <property type="nucleotide sequence ID" value="NZ_BNEK01000002.1"/>
</dbReference>